<dbReference type="Proteomes" id="UP001075354">
    <property type="component" value="Unassembled WGS sequence"/>
</dbReference>
<dbReference type="PANTHER" id="PTHR46579">
    <property type="entry name" value="F5/8 TYPE C DOMAIN-CONTAINING PROTEIN-RELATED"/>
    <property type="match status" value="1"/>
</dbReference>
<evidence type="ECO:0000313" key="1">
    <source>
        <dbReference type="EMBL" id="KAJ1519062.1"/>
    </source>
</evidence>
<dbReference type="EMBL" id="JAPTSV010000786">
    <property type="protein sequence ID" value="KAJ1519062.1"/>
    <property type="molecule type" value="Genomic_DNA"/>
</dbReference>
<name>A0AAV7X350_9NEOP</name>
<dbReference type="AlphaFoldDB" id="A0AAV7X350"/>
<reference evidence="1" key="1">
    <citation type="submission" date="2022-12" db="EMBL/GenBank/DDBJ databases">
        <title>Chromosome-level genome assembly of the bean flower thrips Megalurothrips usitatus.</title>
        <authorList>
            <person name="Ma L."/>
            <person name="Liu Q."/>
            <person name="Li H."/>
            <person name="Cai W."/>
        </authorList>
    </citation>
    <scope>NUCLEOTIDE SEQUENCE</scope>
    <source>
        <strain evidence="1">Cailab_2022a</strain>
    </source>
</reference>
<keyword evidence="2" id="KW-1185">Reference proteome</keyword>
<sequence length="569" mass="64259">MRTVHFLPSRNIMKSAIEKYSFALTEHHVCPFCENYIGTVHSSVFHCDNCDKDASVAVNKTDGNMFLYLPLREQIKALLETLPEELVDPRNRKKINSLNYEDIFDGSIYKLIAAADTITMKLFIDGVQKATSKASAWPVLVTINELSIRLRRKHVLMACLWLSKRKPKCNEYLKPLVKECKELARTGVSFCRNGVTRVLKVKPCCFISDSIARPLTRNSMKFNGRFGCGFCLHPGVMMQCGRGTTRSYTTCDTVYPSRTHEQLMELARSADALGVPQQGIKGVSIVSELPHIDMVRCIDFDSFHAVVNVAKRFCNLWFLSPPRDVPVPAYKIHTNLGAVDKRLLSVTPTSDVSRAPGSLTERSDFRGHEWFYFVLIYSVPVLKNIFPLRYLNHWSLLVKGLAMLMQNSIAKSETVYADRHLQNFVSGIDVLYGAQNVTFSSPSTLRNIKYKCAVAIEHKNKMKYWAFSISWQPTHSGSEPLLLLLLLLDACLHFLARQTLLDIESRSWPSLNFGLHVLNDFWWSSALAVMKSEIRLTILQSTPISMGSANNKYTPINASMPLGSSRGNT</sequence>
<proteinExistence type="predicted"/>
<protein>
    <submittedName>
        <fullName evidence="1">Uncharacterized protein</fullName>
    </submittedName>
</protein>
<gene>
    <name evidence="1" type="ORF">ONE63_011305</name>
</gene>
<organism evidence="1 2">
    <name type="scientific">Megalurothrips usitatus</name>
    <name type="common">bean blossom thrips</name>
    <dbReference type="NCBI Taxonomy" id="439358"/>
    <lineage>
        <taxon>Eukaryota</taxon>
        <taxon>Metazoa</taxon>
        <taxon>Ecdysozoa</taxon>
        <taxon>Arthropoda</taxon>
        <taxon>Hexapoda</taxon>
        <taxon>Insecta</taxon>
        <taxon>Pterygota</taxon>
        <taxon>Neoptera</taxon>
        <taxon>Paraneoptera</taxon>
        <taxon>Thysanoptera</taxon>
        <taxon>Terebrantia</taxon>
        <taxon>Thripoidea</taxon>
        <taxon>Thripidae</taxon>
        <taxon>Megalurothrips</taxon>
    </lineage>
</organism>
<comment type="caution">
    <text evidence="1">The sequence shown here is derived from an EMBL/GenBank/DDBJ whole genome shotgun (WGS) entry which is preliminary data.</text>
</comment>
<evidence type="ECO:0000313" key="2">
    <source>
        <dbReference type="Proteomes" id="UP001075354"/>
    </source>
</evidence>
<accession>A0AAV7X350</accession>
<dbReference type="PANTHER" id="PTHR46579:SF1">
    <property type="entry name" value="F5_8 TYPE C DOMAIN-CONTAINING PROTEIN"/>
    <property type="match status" value="1"/>
</dbReference>